<organism evidence="1">
    <name type="scientific">marine metagenome</name>
    <dbReference type="NCBI Taxonomy" id="408172"/>
    <lineage>
        <taxon>unclassified sequences</taxon>
        <taxon>metagenomes</taxon>
        <taxon>ecological metagenomes</taxon>
    </lineage>
</organism>
<name>A0A381PQW1_9ZZZZ</name>
<dbReference type="AlphaFoldDB" id="A0A381PQW1"/>
<reference evidence="1" key="1">
    <citation type="submission" date="2018-05" db="EMBL/GenBank/DDBJ databases">
        <authorList>
            <person name="Lanie J.A."/>
            <person name="Ng W.-L."/>
            <person name="Kazmierczak K.M."/>
            <person name="Andrzejewski T.M."/>
            <person name="Davidsen T.M."/>
            <person name="Wayne K.J."/>
            <person name="Tettelin H."/>
            <person name="Glass J.I."/>
            <person name="Rusch D."/>
            <person name="Podicherti R."/>
            <person name="Tsui H.-C.T."/>
            <person name="Winkler M.E."/>
        </authorList>
    </citation>
    <scope>NUCLEOTIDE SEQUENCE</scope>
</reference>
<protein>
    <submittedName>
        <fullName evidence="1">Uncharacterized protein</fullName>
    </submittedName>
</protein>
<proteinExistence type="predicted"/>
<sequence>MKAISEASGRLDTQKRVESQLANNFLFTRV</sequence>
<evidence type="ECO:0000313" key="1">
    <source>
        <dbReference type="EMBL" id="SUZ69441.1"/>
    </source>
</evidence>
<gene>
    <name evidence="1" type="ORF">METZ01_LOCUS22295</name>
</gene>
<dbReference type="EMBL" id="UINC01001061">
    <property type="protein sequence ID" value="SUZ69441.1"/>
    <property type="molecule type" value="Genomic_DNA"/>
</dbReference>
<accession>A0A381PQW1</accession>